<name>A0ACB8CZW7_DERSI</name>
<protein>
    <submittedName>
        <fullName evidence="1">Uncharacterized protein</fullName>
    </submittedName>
</protein>
<gene>
    <name evidence="1" type="ORF">HPB49_019857</name>
</gene>
<evidence type="ECO:0000313" key="1">
    <source>
        <dbReference type="EMBL" id="KAH7954562.1"/>
    </source>
</evidence>
<dbReference type="EMBL" id="CM023473">
    <property type="protein sequence ID" value="KAH7954562.1"/>
    <property type="molecule type" value="Genomic_DNA"/>
</dbReference>
<sequence length="143" mass="15813">MGPPLKWSEPDPSTSCLEITRRRPMTDDTITAVSGTNGDGFVAIDDVLISEQCNQRTRSTQRFDCGNKTVTIERVCDFVTDCENGEDERNCGDCDFSKGLCGWISDGSLNRGTAAWRRKAVGEVENSPLTNPRNSRNGECSWK</sequence>
<keyword evidence="2" id="KW-1185">Reference proteome</keyword>
<organism evidence="1 2">
    <name type="scientific">Dermacentor silvarum</name>
    <name type="common">Tick</name>
    <dbReference type="NCBI Taxonomy" id="543639"/>
    <lineage>
        <taxon>Eukaryota</taxon>
        <taxon>Metazoa</taxon>
        <taxon>Ecdysozoa</taxon>
        <taxon>Arthropoda</taxon>
        <taxon>Chelicerata</taxon>
        <taxon>Arachnida</taxon>
        <taxon>Acari</taxon>
        <taxon>Parasitiformes</taxon>
        <taxon>Ixodida</taxon>
        <taxon>Ixodoidea</taxon>
        <taxon>Ixodidae</taxon>
        <taxon>Rhipicephalinae</taxon>
        <taxon>Dermacentor</taxon>
    </lineage>
</organism>
<accession>A0ACB8CZW7</accession>
<reference evidence="1" key="1">
    <citation type="submission" date="2020-05" db="EMBL/GenBank/DDBJ databases">
        <title>Large-scale comparative analyses of tick genomes elucidate their genetic diversity and vector capacities.</title>
        <authorList>
            <person name="Jia N."/>
            <person name="Wang J."/>
            <person name="Shi W."/>
            <person name="Du L."/>
            <person name="Sun Y."/>
            <person name="Zhan W."/>
            <person name="Jiang J."/>
            <person name="Wang Q."/>
            <person name="Zhang B."/>
            <person name="Ji P."/>
            <person name="Sakyi L.B."/>
            <person name="Cui X."/>
            <person name="Yuan T."/>
            <person name="Jiang B."/>
            <person name="Yang W."/>
            <person name="Lam T.T.-Y."/>
            <person name="Chang Q."/>
            <person name="Ding S."/>
            <person name="Wang X."/>
            <person name="Zhu J."/>
            <person name="Ruan X."/>
            <person name="Zhao L."/>
            <person name="Wei J."/>
            <person name="Que T."/>
            <person name="Du C."/>
            <person name="Cheng J."/>
            <person name="Dai P."/>
            <person name="Han X."/>
            <person name="Huang E."/>
            <person name="Gao Y."/>
            <person name="Liu J."/>
            <person name="Shao H."/>
            <person name="Ye R."/>
            <person name="Li L."/>
            <person name="Wei W."/>
            <person name="Wang X."/>
            <person name="Wang C."/>
            <person name="Yang T."/>
            <person name="Huo Q."/>
            <person name="Li W."/>
            <person name="Guo W."/>
            <person name="Chen H."/>
            <person name="Zhou L."/>
            <person name="Ni X."/>
            <person name="Tian J."/>
            <person name="Zhou Y."/>
            <person name="Sheng Y."/>
            <person name="Liu T."/>
            <person name="Pan Y."/>
            <person name="Xia L."/>
            <person name="Li J."/>
            <person name="Zhao F."/>
            <person name="Cao W."/>
        </authorList>
    </citation>
    <scope>NUCLEOTIDE SEQUENCE</scope>
    <source>
        <strain evidence="1">Dsil-2018</strain>
    </source>
</reference>
<proteinExistence type="predicted"/>
<dbReference type="Proteomes" id="UP000821865">
    <property type="component" value="Chromosome 4"/>
</dbReference>
<comment type="caution">
    <text evidence="1">The sequence shown here is derived from an EMBL/GenBank/DDBJ whole genome shotgun (WGS) entry which is preliminary data.</text>
</comment>
<evidence type="ECO:0000313" key="2">
    <source>
        <dbReference type="Proteomes" id="UP000821865"/>
    </source>
</evidence>